<dbReference type="SUPFAM" id="SSF81296">
    <property type="entry name" value="E set domains"/>
    <property type="match status" value="1"/>
</dbReference>
<keyword evidence="2" id="KW-0732">Signal</keyword>
<gene>
    <name evidence="4" type="ORF">AZI86_10730</name>
</gene>
<evidence type="ECO:0000313" key="5">
    <source>
        <dbReference type="Proteomes" id="UP000075320"/>
    </source>
</evidence>
<dbReference type="Gene3D" id="2.60.40.10">
    <property type="entry name" value="Immunoglobulins"/>
    <property type="match status" value="4"/>
</dbReference>
<dbReference type="PROSITE" id="PS51257">
    <property type="entry name" value="PROKAR_LIPOPROTEIN"/>
    <property type="match status" value="1"/>
</dbReference>
<keyword evidence="5" id="KW-1185">Reference proteome</keyword>
<accession>A0A150WL73</accession>
<keyword evidence="1" id="KW-0677">Repeat</keyword>
<dbReference type="SUPFAM" id="SSF49265">
    <property type="entry name" value="Fibronectin type III"/>
    <property type="match status" value="2"/>
</dbReference>
<dbReference type="InterPro" id="IPR013783">
    <property type="entry name" value="Ig-like_fold"/>
</dbReference>
<dbReference type="InterPro" id="IPR050964">
    <property type="entry name" value="Striated_Muscle_Regulatory"/>
</dbReference>
<evidence type="ECO:0000313" key="4">
    <source>
        <dbReference type="EMBL" id="KYG64678.1"/>
    </source>
</evidence>
<proteinExistence type="predicted"/>
<name>A0A150WL73_BDEBC</name>
<organism evidence="4 5">
    <name type="scientific">Bdellovibrio bacteriovorus</name>
    <dbReference type="NCBI Taxonomy" id="959"/>
    <lineage>
        <taxon>Bacteria</taxon>
        <taxon>Pseudomonadati</taxon>
        <taxon>Bdellovibrionota</taxon>
        <taxon>Bdellovibrionia</taxon>
        <taxon>Bdellovibrionales</taxon>
        <taxon>Pseudobdellovibrionaceae</taxon>
        <taxon>Bdellovibrio</taxon>
    </lineage>
</organism>
<dbReference type="InterPro" id="IPR003961">
    <property type="entry name" value="FN3_dom"/>
</dbReference>
<dbReference type="Proteomes" id="UP000075320">
    <property type="component" value="Unassembled WGS sequence"/>
</dbReference>
<dbReference type="InterPro" id="IPR036116">
    <property type="entry name" value="FN3_sf"/>
</dbReference>
<feature type="chain" id="PRO_5007573309" description="Fibronectin type-III domain-containing protein" evidence="2">
    <location>
        <begin position="19"/>
        <end position="1452"/>
    </location>
</feature>
<feature type="signal peptide" evidence="2">
    <location>
        <begin position="1"/>
        <end position="18"/>
    </location>
</feature>
<dbReference type="InterPro" id="IPR014756">
    <property type="entry name" value="Ig_E-set"/>
</dbReference>
<dbReference type="CDD" id="cd00603">
    <property type="entry name" value="IPT_PCSR"/>
    <property type="match status" value="1"/>
</dbReference>
<dbReference type="EMBL" id="LUKE01000002">
    <property type="protein sequence ID" value="KYG64678.1"/>
    <property type="molecule type" value="Genomic_DNA"/>
</dbReference>
<comment type="caution">
    <text evidence="4">The sequence shown here is derived from an EMBL/GenBank/DDBJ whole genome shotgun (WGS) entry which is preliminary data.</text>
</comment>
<dbReference type="PANTHER" id="PTHR13817">
    <property type="entry name" value="TITIN"/>
    <property type="match status" value="1"/>
</dbReference>
<sequence>MKNIFCISVLFGFCIVMTGCLETSSLSGQQSAQSQFNGCTSAFGLSNNSVQINFEYPSNATKVIVLRNGVEIGSSSSSSTTSVIDFNLTEGVTYTYTCTAYNGPRPIVGLSQAFAAPINTNAPTFSGISSVNALSFSSGNATWAPEAATGAKASSYKVYANPGAHVDWNASPRVILKADGNISYKLENLGDELTYAVGVRACTEGGICDNNTHFLPLTLPDGGAPKTLGVSKVSAYNLMAFLDAPWMDSQGAILKRQIFMCKVSSGTTCSFSNIPTKTYAVTDLAAPPTQLVLENIEEYAEYRFKVVDIDPSGNSNASTTIASLTTGDLTAPSFGGITNLTRGTPANSTAEFSFIALPREGTSDSGATTGVTSYLLYMNSADYPGTPANACNNATYFKKISAAGFSPGIATYNLTGLKERTTYSFCLRAQDAAGNTSANTTDSRVLTSDLTAPSFEGIQSITFNTGSRKIIINWNATSSSDLRNYILKIWKNTPTPAVSDITSFTLAPSITTREFTSADIAMNDYDKVYAVVEACDNAANLGLAGLNDNCTLTSATNTKSITLPDINPPLGFTGIKPSLTSPAEGKALVEWYVPTAWTSDYYGFRIYQVDTSNNSISLITSCLCATPGSCNNTDKQCLVSGLTPAKSYRLHVRAFDALGNETNYITPDISFADLKISDTTAPSFNSGLTINLLTLSWSAATDNQFNGEGNTITYRVYRKANATFTNPLDPSADGSTIATLSTRTFTDNTLSLVGTYYYTVCAIDSAGNRACDGNIKSITVNDITPPTIGSFTSTKSIDDTLLKRWSLSWTISDDVTASSALRTRIYQKSSATDAGVLATTADTKILDQVGTVTLGPLTGDANTSQFINYLLWIQDAAGNVSTRNITVHSVNNIAITSVNSTVGSIAGGRTIVIKGSGFSKSSTNGYSSSTVVKVGAQDCNNIQILSDRYISCTTPSSVAGVVAVSVTNPEGSSAILTNAYTYIGISSSDICGNPSSWGSTFAAGVGSAGNPFIICTPTHFNNIFQTTPINYVSANYYYALGDNIDLASNPTSINSCSTATNLFFIGTLDGRGHGLLNNNVSTTGANACMFQLGHGGNTVTLKNISFLNHTYTTTYATASQSVYMALFGLAGNATINLDKVSVLATFNQPSTAAMTVRMGGLFHSANIIAIGVNVTNSDVDVTFSTASTSGASTGGITATHGYGTLSVAGSRVAVTQNVPATSRYYTGGITYSLANSLLSVSKSEVYVKVSSSSANSTAGSRLAGVIPYLGGSLIVDQTKVSFETKNILAGYQGGIAGRGSASGFANISITDSYVVGSMDGVDIRGALIAGAEAASSSSTVTLARNISHLNWNYFSGARSAGAFLYALDGSSAYNGTLNASGIIYDSLKSDSGSLSGSATSVSATGYSTTALHDQTPTTNPYASAGFDFTAGTGKWKWCYSNDRPYLMWETCQ</sequence>
<feature type="domain" description="Fibronectin type-III" evidence="3">
    <location>
        <begin position="224"/>
        <end position="329"/>
    </location>
</feature>
<dbReference type="PROSITE" id="PS50853">
    <property type="entry name" value="FN3"/>
    <property type="match status" value="1"/>
</dbReference>
<dbReference type="Pfam" id="PF01833">
    <property type="entry name" value="TIG"/>
    <property type="match status" value="1"/>
</dbReference>
<reference evidence="4 5" key="1">
    <citation type="submission" date="2016-03" db="EMBL/GenBank/DDBJ databases">
        <authorList>
            <person name="Ploux O."/>
        </authorList>
    </citation>
    <scope>NUCLEOTIDE SEQUENCE [LARGE SCALE GENOMIC DNA]</scope>
    <source>
        <strain evidence="4 5">R0</strain>
    </source>
</reference>
<dbReference type="InterPro" id="IPR002909">
    <property type="entry name" value="IPT_dom"/>
</dbReference>
<evidence type="ECO:0000256" key="2">
    <source>
        <dbReference type="SAM" id="SignalP"/>
    </source>
</evidence>
<dbReference type="OrthoDB" id="9809277at2"/>
<evidence type="ECO:0000259" key="3">
    <source>
        <dbReference type="PROSITE" id="PS50853"/>
    </source>
</evidence>
<protein>
    <recommendedName>
        <fullName evidence="3">Fibronectin type-III domain-containing protein</fullName>
    </recommendedName>
</protein>
<dbReference type="RefSeq" id="WP_061835189.1">
    <property type="nucleotide sequence ID" value="NZ_LUKE01000002.1"/>
</dbReference>
<dbReference type="SMART" id="SM00060">
    <property type="entry name" value="FN3"/>
    <property type="match status" value="5"/>
</dbReference>
<dbReference type="PANTHER" id="PTHR13817:SF73">
    <property type="entry name" value="FIBRONECTIN TYPE-III DOMAIN-CONTAINING PROTEIN"/>
    <property type="match status" value="1"/>
</dbReference>
<dbReference type="Gene3D" id="2.160.20.110">
    <property type="match status" value="1"/>
</dbReference>
<evidence type="ECO:0000256" key="1">
    <source>
        <dbReference type="ARBA" id="ARBA00022737"/>
    </source>
</evidence>